<dbReference type="EMBL" id="WMBR01000002">
    <property type="protein sequence ID" value="MXP21805.1"/>
    <property type="molecule type" value="Genomic_DNA"/>
</dbReference>
<keyword evidence="3" id="KW-1185">Reference proteome</keyword>
<proteinExistence type="predicted"/>
<dbReference type="Proteomes" id="UP000475545">
    <property type="component" value="Unassembled WGS sequence"/>
</dbReference>
<feature type="transmembrane region" description="Helical" evidence="1">
    <location>
        <begin position="154"/>
        <end position="174"/>
    </location>
</feature>
<comment type="caution">
    <text evidence="2">The sequence shown here is derived from an EMBL/GenBank/DDBJ whole genome shotgun (WGS) entry which is preliminary data.</text>
</comment>
<dbReference type="AlphaFoldDB" id="A0A6L7GT15"/>
<keyword evidence="1" id="KW-0812">Transmembrane</keyword>
<protein>
    <submittedName>
        <fullName evidence="2">Uncharacterized protein</fullName>
    </submittedName>
</protein>
<gene>
    <name evidence="2" type="ORF">GIY30_10635</name>
</gene>
<sequence length="177" mass="18898">MNVADTGDPIDDVTEPKRVAAMYLKERVYASFTGLAIVLVLYNGVDHHSAAYAFEILALGVLAVVLAGFASDGIAHLAVHRTFPHGRDLRTLVRISTNALSTLTIPLGLIVAAWIGLLELDTALLITGFVYIGTLGLIGWLAVRNAEVTWIQKLAALVTLVLIGLVVLAIQVLAHSH</sequence>
<feature type="transmembrane region" description="Helical" evidence="1">
    <location>
        <begin position="28"/>
        <end position="45"/>
    </location>
</feature>
<feature type="transmembrane region" description="Helical" evidence="1">
    <location>
        <begin position="123"/>
        <end position="142"/>
    </location>
</feature>
<feature type="transmembrane region" description="Helical" evidence="1">
    <location>
        <begin position="92"/>
        <end position="117"/>
    </location>
</feature>
<evidence type="ECO:0000256" key="1">
    <source>
        <dbReference type="SAM" id="Phobius"/>
    </source>
</evidence>
<evidence type="ECO:0000313" key="3">
    <source>
        <dbReference type="Proteomes" id="UP000475545"/>
    </source>
</evidence>
<keyword evidence="1" id="KW-0472">Membrane</keyword>
<reference evidence="2 3" key="1">
    <citation type="submission" date="2019-11" db="EMBL/GenBank/DDBJ databases">
        <title>Gordonia sp. nov., a novel actinobacterium isolated from mangrove soil in Hainan.</title>
        <authorList>
            <person name="Huang X."/>
            <person name="Xie Y."/>
            <person name="Chu X."/>
            <person name="Xiao K."/>
        </authorList>
    </citation>
    <scope>NUCLEOTIDE SEQUENCE [LARGE SCALE GENOMIC DNA]</scope>
    <source>
        <strain evidence="2 3">HNM0687</strain>
    </source>
</reference>
<feature type="transmembrane region" description="Helical" evidence="1">
    <location>
        <begin position="51"/>
        <end position="71"/>
    </location>
</feature>
<accession>A0A6L7GT15</accession>
<keyword evidence="1" id="KW-1133">Transmembrane helix</keyword>
<name>A0A6L7GT15_9ACTN</name>
<evidence type="ECO:0000313" key="2">
    <source>
        <dbReference type="EMBL" id="MXP21805.1"/>
    </source>
</evidence>
<dbReference type="RefSeq" id="WP_160901949.1">
    <property type="nucleotide sequence ID" value="NZ_CP102850.1"/>
</dbReference>
<organism evidence="2 3">
    <name type="scientific">Gordonia mangrovi</name>
    <dbReference type="NCBI Taxonomy" id="2665643"/>
    <lineage>
        <taxon>Bacteria</taxon>
        <taxon>Bacillati</taxon>
        <taxon>Actinomycetota</taxon>
        <taxon>Actinomycetes</taxon>
        <taxon>Mycobacteriales</taxon>
        <taxon>Gordoniaceae</taxon>
        <taxon>Gordonia</taxon>
    </lineage>
</organism>